<dbReference type="EMBL" id="BDHI01000017">
    <property type="protein sequence ID" value="GCB24344.1"/>
    <property type="molecule type" value="Genomic_DNA"/>
</dbReference>
<organism evidence="5 6">
    <name type="scientific">Aspergillus awamori</name>
    <name type="common">Black koji mold</name>
    <dbReference type="NCBI Taxonomy" id="105351"/>
    <lineage>
        <taxon>Eukaryota</taxon>
        <taxon>Fungi</taxon>
        <taxon>Dikarya</taxon>
        <taxon>Ascomycota</taxon>
        <taxon>Pezizomycotina</taxon>
        <taxon>Eurotiomycetes</taxon>
        <taxon>Eurotiomycetidae</taxon>
        <taxon>Eurotiales</taxon>
        <taxon>Aspergillaceae</taxon>
        <taxon>Aspergillus</taxon>
    </lineage>
</organism>
<gene>
    <name evidence="5" type="ORF">AAWM_07229</name>
</gene>
<proteinExistence type="inferred from homology"/>
<dbReference type="FunFam" id="2.160.10.10:FF:000025">
    <property type="entry name" value="Hexapeptide-repeat containing-acetyltransferase"/>
    <property type="match status" value="1"/>
</dbReference>
<evidence type="ECO:0000256" key="2">
    <source>
        <dbReference type="ARBA" id="ARBA00022679"/>
    </source>
</evidence>
<dbReference type="InterPro" id="IPR001451">
    <property type="entry name" value="Hexapep"/>
</dbReference>
<dbReference type="InterPro" id="IPR011004">
    <property type="entry name" value="Trimer_LpxA-like_sf"/>
</dbReference>
<evidence type="ECO:0000313" key="5">
    <source>
        <dbReference type="EMBL" id="GCB24344.1"/>
    </source>
</evidence>
<protein>
    <submittedName>
        <fullName evidence="5">Putative acetyltransferase C18B11.09c</fullName>
    </submittedName>
</protein>
<dbReference type="GO" id="GO:0016407">
    <property type="term" value="F:acetyltransferase activity"/>
    <property type="evidence" value="ECO:0007669"/>
    <property type="project" value="InterPro"/>
</dbReference>
<evidence type="ECO:0000256" key="3">
    <source>
        <dbReference type="ARBA" id="ARBA00023315"/>
    </source>
</evidence>
<dbReference type="Proteomes" id="UP000286921">
    <property type="component" value="Unassembled WGS sequence"/>
</dbReference>
<dbReference type="SUPFAM" id="SSF51161">
    <property type="entry name" value="Trimeric LpxA-like enzymes"/>
    <property type="match status" value="1"/>
</dbReference>
<dbReference type="AlphaFoldDB" id="A0A401KYL8"/>
<dbReference type="Gene3D" id="2.160.10.10">
    <property type="entry name" value="Hexapeptide repeat proteins"/>
    <property type="match status" value="1"/>
</dbReference>
<comment type="similarity">
    <text evidence="1">Belongs to the transferase hexapeptide repeat family.</text>
</comment>
<dbReference type="PANTHER" id="PTHR23416">
    <property type="entry name" value="SIALIC ACID SYNTHASE-RELATED"/>
    <property type="match status" value="1"/>
</dbReference>
<dbReference type="PANTHER" id="PTHR23416:SF77">
    <property type="entry name" value="O-ACETYLTRANSFERASE, PUTATIVE (AFU_ORTHOLOGUE AFUA_3G03380)-RELATED"/>
    <property type="match status" value="1"/>
</dbReference>
<dbReference type="InterPro" id="IPR024688">
    <property type="entry name" value="Mac_dom"/>
</dbReference>
<dbReference type="Pfam" id="PF00132">
    <property type="entry name" value="Hexapep"/>
    <property type="match status" value="1"/>
</dbReference>
<dbReference type="GO" id="GO:0008374">
    <property type="term" value="F:O-acyltransferase activity"/>
    <property type="evidence" value="ECO:0007669"/>
    <property type="project" value="TreeGrafter"/>
</dbReference>
<evidence type="ECO:0000259" key="4">
    <source>
        <dbReference type="SMART" id="SM01266"/>
    </source>
</evidence>
<evidence type="ECO:0000256" key="1">
    <source>
        <dbReference type="ARBA" id="ARBA00007274"/>
    </source>
</evidence>
<accession>A0A401KYL8</accession>
<dbReference type="STRING" id="105351.A0A401KYL8"/>
<dbReference type="Pfam" id="PF12464">
    <property type="entry name" value="Mac"/>
    <property type="match status" value="1"/>
</dbReference>
<keyword evidence="3" id="KW-0012">Acyltransferase</keyword>
<feature type="domain" description="Maltose/galactoside acetyltransferase" evidence="4">
    <location>
        <begin position="27"/>
        <end position="88"/>
    </location>
</feature>
<reference evidence="5 6" key="1">
    <citation type="submission" date="2016-09" db="EMBL/GenBank/DDBJ databases">
        <title>Aspergillus awamori IFM 58123T.</title>
        <authorList>
            <person name="Kusuya Y."/>
            <person name="Shimizu M."/>
            <person name="Takahashi H."/>
            <person name="Yaguchi T."/>
        </authorList>
    </citation>
    <scope>NUCLEOTIDE SEQUENCE [LARGE SCALE GENOMIC DNA]</scope>
    <source>
        <strain evidence="5 6">IFM 58123</strain>
    </source>
</reference>
<dbReference type="SMART" id="SM01266">
    <property type="entry name" value="Mac"/>
    <property type="match status" value="1"/>
</dbReference>
<evidence type="ECO:0000313" key="6">
    <source>
        <dbReference type="Proteomes" id="UP000286921"/>
    </source>
</evidence>
<dbReference type="CDD" id="cd03357">
    <property type="entry name" value="LbH_MAT_GAT"/>
    <property type="match status" value="1"/>
</dbReference>
<dbReference type="InterPro" id="IPR051159">
    <property type="entry name" value="Hexapeptide_acetyltransf"/>
</dbReference>
<keyword evidence="2 5" id="KW-0808">Transferase</keyword>
<keyword evidence="6" id="KW-1185">Reference proteome</keyword>
<name>A0A401KYL8_ASPAW</name>
<comment type="caution">
    <text evidence="5">The sequence shown here is derived from an EMBL/GenBank/DDBJ whole genome shotgun (WGS) entry which is preliminary data.</text>
</comment>
<sequence>MPPRDVKQPALLERAKALKNTPWCDEYERMISGMAYNSFGPELTEARFRARKLISKYNNTRILDHMSPEDLVAERETALHELFGSSGSNIYVEPPLFVDYGCNIIVGDNFYANFHTTMLDCSLIIIGDRVAFGPNVSLLAATHETSVQSRREGKEFALEITIGNDCWIGGDATILAGVSIGEGCTIGAGAVVTKDVPPFSVAVGNPARVVGHAEAAGGAPSSV</sequence>